<evidence type="ECO:0000313" key="8">
    <source>
        <dbReference type="Proteomes" id="UP001204144"/>
    </source>
</evidence>
<dbReference type="NCBIfam" id="TIGR00765">
    <property type="entry name" value="yihY_not_rbn"/>
    <property type="match status" value="1"/>
</dbReference>
<comment type="caution">
    <text evidence="7">The sequence shown here is derived from an EMBL/GenBank/DDBJ whole genome shotgun (WGS) entry which is preliminary data.</text>
</comment>
<gene>
    <name evidence="7" type="ORF">EGI31_23100</name>
</gene>
<evidence type="ECO:0000256" key="5">
    <source>
        <dbReference type="ARBA" id="ARBA00023136"/>
    </source>
</evidence>
<dbReference type="RefSeq" id="WP_255039533.1">
    <property type="nucleotide sequence ID" value="NZ_RJUF01000193.1"/>
</dbReference>
<name>A0AAE3KV90_9BACT</name>
<keyword evidence="3 6" id="KW-0812">Transmembrane</keyword>
<dbReference type="InterPro" id="IPR017039">
    <property type="entry name" value="Virul_fac_BrkB"/>
</dbReference>
<dbReference type="GO" id="GO:0005886">
    <property type="term" value="C:plasma membrane"/>
    <property type="evidence" value="ECO:0007669"/>
    <property type="project" value="UniProtKB-SubCell"/>
</dbReference>
<keyword evidence="5 6" id="KW-0472">Membrane</keyword>
<feature type="transmembrane region" description="Helical" evidence="6">
    <location>
        <begin position="200"/>
        <end position="221"/>
    </location>
</feature>
<dbReference type="AlphaFoldDB" id="A0AAE3KV90"/>
<keyword evidence="8" id="KW-1185">Reference proteome</keyword>
<accession>A0AAE3KV90</accession>
<feature type="transmembrane region" description="Helical" evidence="6">
    <location>
        <begin position="20"/>
        <end position="36"/>
    </location>
</feature>
<feature type="transmembrane region" description="Helical" evidence="6">
    <location>
        <begin position="153"/>
        <end position="180"/>
    </location>
</feature>
<feature type="transmembrane region" description="Helical" evidence="6">
    <location>
        <begin position="48"/>
        <end position="73"/>
    </location>
</feature>
<keyword evidence="2" id="KW-1003">Cell membrane</keyword>
<keyword evidence="4 6" id="KW-1133">Transmembrane helix</keyword>
<feature type="transmembrane region" description="Helical" evidence="6">
    <location>
        <begin position="113"/>
        <end position="132"/>
    </location>
</feature>
<feature type="transmembrane region" description="Helical" evidence="6">
    <location>
        <begin position="265"/>
        <end position="291"/>
    </location>
</feature>
<evidence type="ECO:0000256" key="2">
    <source>
        <dbReference type="ARBA" id="ARBA00022475"/>
    </source>
</evidence>
<dbReference type="PIRSF" id="PIRSF035875">
    <property type="entry name" value="RNase_BN"/>
    <property type="match status" value="1"/>
</dbReference>
<dbReference type="Pfam" id="PF03631">
    <property type="entry name" value="Virul_fac_BrkB"/>
    <property type="match status" value="1"/>
</dbReference>
<dbReference type="PANTHER" id="PTHR30213">
    <property type="entry name" value="INNER MEMBRANE PROTEIN YHJD"/>
    <property type="match status" value="1"/>
</dbReference>
<evidence type="ECO:0000313" key="7">
    <source>
        <dbReference type="EMBL" id="MCP9765833.1"/>
    </source>
</evidence>
<dbReference type="Proteomes" id="UP001204144">
    <property type="component" value="Unassembled WGS sequence"/>
</dbReference>
<feature type="transmembrane region" description="Helical" evidence="6">
    <location>
        <begin position="233"/>
        <end position="253"/>
    </location>
</feature>
<protein>
    <submittedName>
        <fullName evidence="7">YihY/virulence factor BrkB family protein</fullName>
    </submittedName>
</protein>
<evidence type="ECO:0000256" key="6">
    <source>
        <dbReference type="SAM" id="Phobius"/>
    </source>
</evidence>
<reference evidence="7 8" key="1">
    <citation type="submission" date="2018-11" db="EMBL/GenBank/DDBJ databases">
        <title>Novel bacteria species description.</title>
        <authorList>
            <person name="Han J.-H."/>
        </authorList>
    </citation>
    <scope>NUCLEOTIDE SEQUENCE [LARGE SCALE GENOMIC DNA]</scope>
    <source>
        <strain evidence="7 8">KCTC23259</strain>
    </source>
</reference>
<organism evidence="7 8">
    <name type="scientific">Lacihabitans soyangensis</name>
    <dbReference type="NCBI Taxonomy" id="869394"/>
    <lineage>
        <taxon>Bacteria</taxon>
        <taxon>Pseudomonadati</taxon>
        <taxon>Bacteroidota</taxon>
        <taxon>Cytophagia</taxon>
        <taxon>Cytophagales</taxon>
        <taxon>Leadbetterellaceae</taxon>
        <taxon>Lacihabitans</taxon>
    </lineage>
</organism>
<dbReference type="PANTHER" id="PTHR30213:SF0">
    <property type="entry name" value="UPF0761 MEMBRANE PROTEIN YIHY"/>
    <property type="match status" value="1"/>
</dbReference>
<dbReference type="EMBL" id="RJUF01000193">
    <property type="protein sequence ID" value="MCP9765833.1"/>
    <property type="molecule type" value="Genomic_DNA"/>
</dbReference>
<evidence type="ECO:0000256" key="3">
    <source>
        <dbReference type="ARBA" id="ARBA00022692"/>
    </source>
</evidence>
<sequence>MNKQIENIIKRISEKLKNVYIFNTTVSLYLFLVVLYKKIINFDLDQRAAAVSFSFMLAVFPGTIFLFTLIPYIPIQNLEVLIMDFLKNLMPSGLYDNVSHTIQEIISRPRPDILSFGFVFAIFAATNGMSSLMTAFNMALKQREKRSFLKAKWIAFLLTSLLIFILIAAIVVLIIGKITLNYFTEKVFIDQTINVWGLNILGYASIFVIFFFGISCIYFFAPAIHKKLKFFNFGALFASFLSILATNLFSFYLENFNSYNRLYGSIGTLIAIMVWIYLIALILILGFELNISFLSASNRSKQKTP</sequence>
<comment type="subcellular location">
    <subcellularLocation>
        <location evidence="1">Cell membrane</location>
        <topology evidence="1">Multi-pass membrane protein</topology>
    </subcellularLocation>
</comment>
<proteinExistence type="predicted"/>
<evidence type="ECO:0000256" key="4">
    <source>
        <dbReference type="ARBA" id="ARBA00022989"/>
    </source>
</evidence>
<evidence type="ECO:0000256" key="1">
    <source>
        <dbReference type="ARBA" id="ARBA00004651"/>
    </source>
</evidence>